<dbReference type="STRING" id="104421.E2AM12"/>
<evidence type="ECO:0000256" key="8">
    <source>
        <dbReference type="ARBA" id="ARBA00023128"/>
    </source>
</evidence>
<dbReference type="PANTHER" id="PTHR13563">
    <property type="entry name" value="TRNA (GUANINE-9-) METHYLTRANSFERASE"/>
    <property type="match status" value="1"/>
</dbReference>
<dbReference type="FunCoup" id="E2AM12">
    <property type="interactions" value="1210"/>
</dbReference>
<dbReference type="GO" id="GO:0000049">
    <property type="term" value="F:tRNA binding"/>
    <property type="evidence" value="ECO:0007669"/>
    <property type="project" value="TreeGrafter"/>
</dbReference>
<evidence type="ECO:0000256" key="2">
    <source>
        <dbReference type="ARBA" id="ARBA00022603"/>
    </source>
</evidence>
<dbReference type="GO" id="GO:0008168">
    <property type="term" value="F:methyltransferase activity"/>
    <property type="evidence" value="ECO:0007669"/>
    <property type="project" value="UniProtKB-KW"/>
</dbReference>
<keyword evidence="4" id="KW-0949">S-adenosyl-L-methionine</keyword>
<protein>
    <recommendedName>
        <fullName evidence="9">RNA (guanine-9-)-methyltransferase domain-containing protein 1</fullName>
    </recommendedName>
</protein>
<evidence type="ECO:0000256" key="1">
    <source>
        <dbReference type="ARBA" id="ARBA00004173"/>
    </source>
</evidence>
<gene>
    <name evidence="11" type="ORF">EAG_10320</name>
</gene>
<evidence type="ECO:0000313" key="11">
    <source>
        <dbReference type="EMBL" id="EFN65532.1"/>
    </source>
</evidence>
<dbReference type="GO" id="GO:0097745">
    <property type="term" value="P:mitochondrial tRNA 5'-end processing"/>
    <property type="evidence" value="ECO:0007669"/>
    <property type="project" value="TreeGrafter"/>
</dbReference>
<dbReference type="OrthoDB" id="9976048at2759"/>
<evidence type="ECO:0000256" key="6">
    <source>
        <dbReference type="ARBA" id="ARBA00022946"/>
    </source>
</evidence>
<keyword evidence="12" id="KW-1185">Reference proteome</keyword>
<dbReference type="GO" id="GO:0070131">
    <property type="term" value="P:positive regulation of mitochondrial translation"/>
    <property type="evidence" value="ECO:0007669"/>
    <property type="project" value="TreeGrafter"/>
</dbReference>
<dbReference type="Gene3D" id="3.40.1280.30">
    <property type="match status" value="1"/>
</dbReference>
<evidence type="ECO:0000256" key="4">
    <source>
        <dbReference type="ARBA" id="ARBA00022691"/>
    </source>
</evidence>
<keyword evidence="2 11" id="KW-0489">Methyltransferase</keyword>
<keyword evidence="5" id="KW-0819">tRNA processing</keyword>
<dbReference type="PANTHER" id="PTHR13563:SF5">
    <property type="entry name" value="TRNA METHYLTRANSFERASE 10 HOMOLOG C"/>
    <property type="match status" value="1"/>
</dbReference>
<organism evidence="12">
    <name type="scientific">Camponotus floridanus</name>
    <name type="common">Florida carpenter ant</name>
    <dbReference type="NCBI Taxonomy" id="104421"/>
    <lineage>
        <taxon>Eukaryota</taxon>
        <taxon>Metazoa</taxon>
        <taxon>Ecdysozoa</taxon>
        <taxon>Arthropoda</taxon>
        <taxon>Hexapoda</taxon>
        <taxon>Insecta</taxon>
        <taxon>Pterygota</taxon>
        <taxon>Neoptera</taxon>
        <taxon>Endopterygota</taxon>
        <taxon>Hymenoptera</taxon>
        <taxon>Apocrita</taxon>
        <taxon>Aculeata</taxon>
        <taxon>Formicoidea</taxon>
        <taxon>Formicidae</taxon>
        <taxon>Formicinae</taxon>
        <taxon>Camponotus</taxon>
    </lineage>
</organism>
<keyword evidence="6" id="KW-0809">Transit peptide</keyword>
<name>E2AM12_CAMFO</name>
<sequence length="319" mass="37611">MKNDAQQQFDEFVFSPENKKRYQILKLEVDVMRHNSEKVPEELNPNDWLTLLKLPSKRQRKTQWLAKKAEAEAKQTEDTGEIKYGFMYNTMFQRINLTTMNYYYNAKLIQAIMFAPKVVFDCGYENYMNFIELQNCAKQLTLSFANNRAHNDPMCLYYCNLNKDGSLMKCFHRNIPTLLNDDFPAIVTSQSYLDLFPRDQLLYLTPHCKNDITEYDPDTVYIIGAIVDKSNKEPLSLAKAKKDGIRMGKLPIEKYLELGPASEKFTIDQMLNILLDLKYTGDWKKALQHIPNRKLKDFRKYKLHNTLRYLHLKKIIRES</sequence>
<dbReference type="InterPro" id="IPR038459">
    <property type="entry name" value="MT_TRM10-typ_sf"/>
</dbReference>
<evidence type="ECO:0000259" key="10">
    <source>
        <dbReference type="PROSITE" id="PS51675"/>
    </source>
</evidence>
<dbReference type="CDD" id="cd18102">
    <property type="entry name" value="Trm10_MRRP1"/>
    <property type="match status" value="1"/>
</dbReference>
<dbReference type="OMA" id="TMARSRY"/>
<reference evidence="11 12" key="1">
    <citation type="journal article" date="2010" name="Science">
        <title>Genomic comparison of the ants Camponotus floridanus and Harpegnathos saltator.</title>
        <authorList>
            <person name="Bonasio R."/>
            <person name="Zhang G."/>
            <person name="Ye C."/>
            <person name="Mutti N.S."/>
            <person name="Fang X."/>
            <person name="Qin N."/>
            <person name="Donahue G."/>
            <person name="Yang P."/>
            <person name="Li Q."/>
            <person name="Li C."/>
            <person name="Zhang P."/>
            <person name="Huang Z."/>
            <person name="Berger S.L."/>
            <person name="Reinberg D."/>
            <person name="Wang J."/>
            <person name="Liebig J."/>
        </authorList>
    </citation>
    <scope>NUCLEOTIDE SEQUENCE [LARGE SCALE GENOMIC DNA]</scope>
    <source>
        <strain evidence="12">C129</strain>
    </source>
</reference>
<dbReference type="EMBL" id="GL440703">
    <property type="protein sequence ID" value="EFN65532.1"/>
    <property type="molecule type" value="Genomic_DNA"/>
</dbReference>
<evidence type="ECO:0000256" key="9">
    <source>
        <dbReference type="ARBA" id="ARBA00029803"/>
    </source>
</evidence>
<accession>E2AM12</accession>
<dbReference type="GO" id="GO:0032259">
    <property type="term" value="P:methylation"/>
    <property type="evidence" value="ECO:0007669"/>
    <property type="project" value="UniProtKB-KW"/>
</dbReference>
<dbReference type="InterPro" id="IPR007356">
    <property type="entry name" value="tRNA_m1G_MeTrfase_euk"/>
</dbReference>
<dbReference type="Proteomes" id="UP000000311">
    <property type="component" value="Unassembled WGS sequence"/>
</dbReference>
<evidence type="ECO:0000313" key="12">
    <source>
        <dbReference type="Proteomes" id="UP000000311"/>
    </source>
</evidence>
<dbReference type="GO" id="GO:0005739">
    <property type="term" value="C:mitochondrion"/>
    <property type="evidence" value="ECO:0007669"/>
    <property type="project" value="UniProtKB-SubCell"/>
</dbReference>
<keyword evidence="3 11" id="KW-0808">Transferase</keyword>
<dbReference type="InterPro" id="IPR028564">
    <property type="entry name" value="MT_TRM10-typ"/>
</dbReference>
<keyword evidence="8" id="KW-0496">Mitochondrion</keyword>
<proteinExistence type="predicted"/>
<feature type="domain" description="SAM-dependent MTase TRM10-type" evidence="10">
    <location>
        <begin position="104"/>
        <end position="297"/>
    </location>
</feature>
<dbReference type="InterPro" id="IPR025812">
    <property type="entry name" value="Trm10_C_MTase_dom"/>
</dbReference>
<evidence type="ECO:0000256" key="7">
    <source>
        <dbReference type="ARBA" id="ARBA00023054"/>
    </source>
</evidence>
<keyword evidence="7" id="KW-0175">Coiled coil</keyword>
<dbReference type="GO" id="GO:0005654">
    <property type="term" value="C:nucleoplasm"/>
    <property type="evidence" value="ECO:0007669"/>
    <property type="project" value="TreeGrafter"/>
</dbReference>
<dbReference type="AlphaFoldDB" id="E2AM12"/>
<evidence type="ECO:0000256" key="5">
    <source>
        <dbReference type="ARBA" id="ARBA00022694"/>
    </source>
</evidence>
<dbReference type="PROSITE" id="PS51675">
    <property type="entry name" value="SAM_MT_TRM10"/>
    <property type="match status" value="1"/>
</dbReference>
<evidence type="ECO:0000256" key="3">
    <source>
        <dbReference type="ARBA" id="ARBA00022679"/>
    </source>
</evidence>
<comment type="subcellular location">
    <subcellularLocation>
        <location evidence="1">Mitochondrion</location>
    </subcellularLocation>
</comment>
<dbReference type="InParanoid" id="E2AM12"/>